<reference evidence="7 8" key="1">
    <citation type="submission" date="2016-10" db="EMBL/GenBank/DDBJ databases">
        <authorList>
            <person name="de Groot N.N."/>
        </authorList>
    </citation>
    <scope>NUCLEOTIDE SEQUENCE [LARGE SCALE GENOMIC DNA]</scope>
    <source>
        <strain evidence="8">P4-7,KCTC 19426,CECT 7604</strain>
    </source>
</reference>
<evidence type="ECO:0000256" key="4">
    <source>
        <dbReference type="PROSITE-ProRule" id="PRU00335"/>
    </source>
</evidence>
<dbReference type="PROSITE" id="PS50977">
    <property type="entry name" value="HTH_TETR_2"/>
    <property type="match status" value="1"/>
</dbReference>
<feature type="region of interest" description="Disordered" evidence="5">
    <location>
        <begin position="1"/>
        <end position="27"/>
    </location>
</feature>
<dbReference type="SUPFAM" id="SSF48498">
    <property type="entry name" value="Tetracyclin repressor-like, C-terminal domain"/>
    <property type="match status" value="1"/>
</dbReference>
<feature type="DNA-binding region" description="H-T-H motif" evidence="4">
    <location>
        <begin position="49"/>
        <end position="68"/>
    </location>
</feature>
<dbReference type="InterPro" id="IPR009057">
    <property type="entry name" value="Homeodomain-like_sf"/>
</dbReference>
<keyword evidence="3" id="KW-0804">Transcription</keyword>
<evidence type="ECO:0000256" key="1">
    <source>
        <dbReference type="ARBA" id="ARBA00023015"/>
    </source>
</evidence>
<dbReference type="Gene3D" id="1.10.357.10">
    <property type="entry name" value="Tetracycline Repressor, domain 2"/>
    <property type="match status" value="1"/>
</dbReference>
<feature type="domain" description="HTH tetR-type" evidence="6">
    <location>
        <begin position="26"/>
        <end position="86"/>
    </location>
</feature>
<name>A0A1H0HTI9_9ACTN</name>
<dbReference type="GO" id="GO:0045892">
    <property type="term" value="P:negative regulation of DNA-templated transcription"/>
    <property type="evidence" value="ECO:0007669"/>
    <property type="project" value="InterPro"/>
</dbReference>
<protein>
    <submittedName>
        <fullName evidence="7">Tetracyclin repressor, C-terminal all-alpha domain</fullName>
    </submittedName>
</protein>
<gene>
    <name evidence="7" type="ORF">SAMN04515671_0193</name>
</gene>
<evidence type="ECO:0000313" key="7">
    <source>
        <dbReference type="EMBL" id="SDO22111.1"/>
    </source>
</evidence>
<dbReference type="Pfam" id="PF00440">
    <property type="entry name" value="TetR_N"/>
    <property type="match status" value="1"/>
</dbReference>
<dbReference type="GO" id="GO:0000976">
    <property type="term" value="F:transcription cis-regulatory region binding"/>
    <property type="evidence" value="ECO:0007669"/>
    <property type="project" value="TreeGrafter"/>
</dbReference>
<dbReference type="Proteomes" id="UP000198741">
    <property type="component" value="Chromosome I"/>
</dbReference>
<dbReference type="RefSeq" id="WP_090474137.1">
    <property type="nucleotide sequence ID" value="NZ_LT629710.1"/>
</dbReference>
<dbReference type="Pfam" id="PF02909">
    <property type="entry name" value="TetR_C_1"/>
    <property type="match status" value="1"/>
</dbReference>
<dbReference type="InterPro" id="IPR004111">
    <property type="entry name" value="Repressor_TetR_C"/>
</dbReference>
<evidence type="ECO:0000256" key="5">
    <source>
        <dbReference type="SAM" id="MobiDB-lite"/>
    </source>
</evidence>
<evidence type="ECO:0000256" key="2">
    <source>
        <dbReference type="ARBA" id="ARBA00023125"/>
    </source>
</evidence>
<dbReference type="PANTHER" id="PTHR30055:SF151">
    <property type="entry name" value="TRANSCRIPTIONAL REGULATORY PROTEIN"/>
    <property type="match status" value="1"/>
</dbReference>
<dbReference type="PANTHER" id="PTHR30055">
    <property type="entry name" value="HTH-TYPE TRANSCRIPTIONAL REGULATOR RUTR"/>
    <property type="match status" value="1"/>
</dbReference>
<dbReference type="InterPro" id="IPR050109">
    <property type="entry name" value="HTH-type_TetR-like_transc_reg"/>
</dbReference>
<dbReference type="GO" id="GO:0003700">
    <property type="term" value="F:DNA-binding transcription factor activity"/>
    <property type="evidence" value="ECO:0007669"/>
    <property type="project" value="TreeGrafter"/>
</dbReference>
<evidence type="ECO:0000256" key="3">
    <source>
        <dbReference type="ARBA" id="ARBA00023163"/>
    </source>
</evidence>
<dbReference type="EMBL" id="LT629710">
    <property type="protein sequence ID" value="SDO22111.1"/>
    <property type="molecule type" value="Genomic_DNA"/>
</dbReference>
<feature type="compositionally biased region" description="Low complexity" evidence="5">
    <location>
        <begin position="1"/>
        <end position="14"/>
    </location>
</feature>
<keyword evidence="8" id="KW-1185">Reference proteome</keyword>
<evidence type="ECO:0000259" key="6">
    <source>
        <dbReference type="PROSITE" id="PS50977"/>
    </source>
</evidence>
<organism evidence="7 8">
    <name type="scientific">Nakamurella panacisegetis</name>
    <dbReference type="NCBI Taxonomy" id="1090615"/>
    <lineage>
        <taxon>Bacteria</taxon>
        <taxon>Bacillati</taxon>
        <taxon>Actinomycetota</taxon>
        <taxon>Actinomycetes</taxon>
        <taxon>Nakamurellales</taxon>
        <taxon>Nakamurellaceae</taxon>
        <taxon>Nakamurella</taxon>
    </lineage>
</organism>
<dbReference type="PRINTS" id="PR00455">
    <property type="entry name" value="HTHTETR"/>
</dbReference>
<dbReference type="InterPro" id="IPR001647">
    <property type="entry name" value="HTH_TetR"/>
</dbReference>
<keyword evidence="1" id="KW-0805">Transcription regulation</keyword>
<keyword evidence="2 4" id="KW-0238">DNA-binding</keyword>
<dbReference type="STRING" id="1090615.SAMN04515671_0193"/>
<accession>A0A1H0HTI9</accession>
<sequence length="239" mass="26020">MVSAISSQSTAQPARSRRRPPQPAEDLTRESVIEVALNMADTQGIDKVTIRGLAQHFGVTPMALYWHVKNKDELLAAMGDQVFAGIEIPDEDGRPWHETYRTLLERLLAALRSHPGAMDLVGARVLHNEKGLDLTERALSLLRGAGLSVQASADIARASLQTMMMLVSVQPGAEYGFPQSQWDELKARKRAGLAALPRDRYPLLLESASALIECEDDATYFGAGIDLFMAGVKAQVAAL</sequence>
<dbReference type="AlphaFoldDB" id="A0A1H0HTI9"/>
<dbReference type="OrthoDB" id="329481at2"/>
<dbReference type="SUPFAM" id="SSF46689">
    <property type="entry name" value="Homeodomain-like"/>
    <property type="match status" value="1"/>
</dbReference>
<dbReference type="InterPro" id="IPR036271">
    <property type="entry name" value="Tet_transcr_reg_TetR-rel_C_sf"/>
</dbReference>
<evidence type="ECO:0000313" key="8">
    <source>
        <dbReference type="Proteomes" id="UP000198741"/>
    </source>
</evidence>
<proteinExistence type="predicted"/>